<dbReference type="PANTHER" id="PTHR11712">
    <property type="entry name" value="POLYKETIDE SYNTHASE-RELATED"/>
    <property type="match status" value="1"/>
</dbReference>
<dbReference type="Pfam" id="PF02801">
    <property type="entry name" value="Ketoacyl-synt_C"/>
    <property type="match status" value="1"/>
</dbReference>
<evidence type="ECO:0000259" key="4">
    <source>
        <dbReference type="PROSITE" id="PS52004"/>
    </source>
</evidence>
<dbReference type="PANTHER" id="PTHR11712:SF336">
    <property type="entry name" value="3-OXOACYL-[ACYL-CARRIER-PROTEIN] SYNTHASE, MITOCHONDRIAL"/>
    <property type="match status" value="1"/>
</dbReference>
<dbReference type="Proteomes" id="UP000030185">
    <property type="component" value="Unassembled WGS sequence"/>
</dbReference>
<evidence type="ECO:0000256" key="1">
    <source>
        <dbReference type="ARBA" id="ARBA00008467"/>
    </source>
</evidence>
<dbReference type="EMBL" id="BBLT01000010">
    <property type="protein sequence ID" value="GAL87035.1"/>
    <property type="molecule type" value="Genomic_DNA"/>
</dbReference>
<dbReference type="GO" id="GO:0005829">
    <property type="term" value="C:cytosol"/>
    <property type="evidence" value="ECO:0007669"/>
    <property type="project" value="TreeGrafter"/>
</dbReference>
<dbReference type="STRING" id="153721.MYP_4265"/>
<comment type="caution">
    <text evidence="5">The sequence shown here is derived from an EMBL/GenBank/DDBJ whole genome shotgun (WGS) entry which is preliminary data.</text>
</comment>
<evidence type="ECO:0000313" key="5">
    <source>
        <dbReference type="EMBL" id="GAL87035.1"/>
    </source>
</evidence>
<dbReference type="GO" id="GO:0006633">
    <property type="term" value="P:fatty acid biosynthetic process"/>
    <property type="evidence" value="ECO:0007669"/>
    <property type="project" value="TreeGrafter"/>
</dbReference>
<dbReference type="SUPFAM" id="SSF53901">
    <property type="entry name" value="Thiolase-like"/>
    <property type="match status" value="2"/>
</dbReference>
<protein>
    <submittedName>
        <fullName evidence="5">Beta-ACP synthase</fullName>
    </submittedName>
</protein>
<dbReference type="Pfam" id="PF00109">
    <property type="entry name" value="ketoacyl-synt"/>
    <property type="match status" value="1"/>
</dbReference>
<dbReference type="InterPro" id="IPR000794">
    <property type="entry name" value="Beta-ketoacyl_synthase"/>
</dbReference>
<feature type="domain" description="Ketosynthase family 3 (KS3)" evidence="4">
    <location>
        <begin position="2"/>
        <end position="401"/>
    </location>
</feature>
<name>A0A098LJB0_9BACT</name>
<evidence type="ECO:0000256" key="3">
    <source>
        <dbReference type="RuleBase" id="RU003694"/>
    </source>
</evidence>
<dbReference type="GO" id="GO:0004315">
    <property type="term" value="F:3-oxoacyl-[acyl-carrier-protein] synthase activity"/>
    <property type="evidence" value="ECO:0007669"/>
    <property type="project" value="TreeGrafter"/>
</dbReference>
<dbReference type="PROSITE" id="PS52004">
    <property type="entry name" value="KS3_2"/>
    <property type="match status" value="1"/>
</dbReference>
<dbReference type="AlphaFoldDB" id="A0A098LJB0"/>
<dbReference type="InterPro" id="IPR014031">
    <property type="entry name" value="Ketoacyl_synth_C"/>
</dbReference>
<dbReference type="InterPro" id="IPR016039">
    <property type="entry name" value="Thiolase-like"/>
</dbReference>
<organism evidence="5 6">
    <name type="scientific">Sporocytophaga myxococcoides</name>
    <dbReference type="NCBI Taxonomy" id="153721"/>
    <lineage>
        <taxon>Bacteria</taxon>
        <taxon>Pseudomonadati</taxon>
        <taxon>Bacteroidota</taxon>
        <taxon>Cytophagia</taxon>
        <taxon>Cytophagales</taxon>
        <taxon>Cytophagaceae</taxon>
        <taxon>Sporocytophaga</taxon>
    </lineage>
</organism>
<evidence type="ECO:0000313" key="6">
    <source>
        <dbReference type="Proteomes" id="UP000030185"/>
    </source>
</evidence>
<accession>A0A098LJB0</accession>
<keyword evidence="2 3" id="KW-0808">Transferase</keyword>
<dbReference type="RefSeq" id="WP_045467668.1">
    <property type="nucleotide sequence ID" value="NZ_BBLT01000010.1"/>
</dbReference>
<dbReference type="SMART" id="SM00825">
    <property type="entry name" value="PKS_KS"/>
    <property type="match status" value="1"/>
</dbReference>
<sequence>MSRKVVITGLGVISSIGNNVQENYNSLTSLRPGIGHIQNLDTVHKNIIPVSEVKLSDKDLGQLAEFDMNRPVTRTTLLGIIAAREAYLAAGLDKVSKLRTGFISATSVGGMGKTEMLYNKYLDPTDNGDFMKFLETHDCGESTERIAEALGIKDFMTTISTACSSSANSIMLGARMIKAGMLDRVVAGGVDSLTVFTINGFNTLMILDKEHCRPFDDSRQGLNLGEGAGYIVIESEEAAKAGNRPILAEVSGYANTNDAYHQTASSPDGQGAFLAMKKALQVAGLAAEEIDYINVHGTGTPNNDLSEGTAMTRLFGTQIPKFSSTKSYTGHTLGACGGIEAVYSTLSIMNKTIFPNLNFKVKMKELDLAPETSLISGIDIKSVLSNSFGFGGNNSALVFKKI</sequence>
<evidence type="ECO:0000256" key="2">
    <source>
        <dbReference type="ARBA" id="ARBA00022679"/>
    </source>
</evidence>
<gene>
    <name evidence="5" type="ORF">MYP_4265</name>
</gene>
<dbReference type="Gene3D" id="3.40.47.10">
    <property type="match status" value="1"/>
</dbReference>
<proteinExistence type="inferred from homology"/>
<keyword evidence="6" id="KW-1185">Reference proteome</keyword>
<dbReference type="InterPro" id="IPR014030">
    <property type="entry name" value="Ketoacyl_synth_N"/>
</dbReference>
<reference evidence="5 6" key="1">
    <citation type="submission" date="2014-09" db="EMBL/GenBank/DDBJ databases">
        <title>Sporocytophaga myxococcoides PG-01 genome sequencing.</title>
        <authorList>
            <person name="Liu L."/>
            <person name="Gao P.J."/>
            <person name="Chen G.J."/>
            <person name="Wang L.S."/>
        </authorList>
    </citation>
    <scope>NUCLEOTIDE SEQUENCE [LARGE SCALE GENOMIC DNA]</scope>
    <source>
        <strain evidence="5 6">PG-01</strain>
    </source>
</reference>
<dbReference type="eggNOG" id="COG0304">
    <property type="taxonomic scope" value="Bacteria"/>
</dbReference>
<dbReference type="InterPro" id="IPR020841">
    <property type="entry name" value="PKS_Beta-ketoAc_synthase_dom"/>
</dbReference>
<dbReference type="OrthoDB" id="9808669at2"/>
<comment type="similarity">
    <text evidence="1 3">Belongs to the thiolase-like superfamily. Beta-ketoacyl-ACP synthases family.</text>
</comment>
<dbReference type="CDD" id="cd00834">
    <property type="entry name" value="KAS_I_II"/>
    <property type="match status" value="1"/>
</dbReference>